<evidence type="ECO:0000313" key="5">
    <source>
        <dbReference type="EMBL" id="TWI31338.1"/>
    </source>
</evidence>
<keyword evidence="3" id="KW-0464">Manganese</keyword>
<keyword evidence="2" id="KW-0378">Hydrolase</keyword>
<protein>
    <submittedName>
        <fullName evidence="5">Arginase</fullName>
    </submittedName>
</protein>
<comment type="caution">
    <text evidence="5">The sequence shown here is derived from an EMBL/GenBank/DDBJ whole genome shotgun (WGS) entry which is preliminary data.</text>
</comment>
<gene>
    <name evidence="5" type="ORF">IQ26_04524</name>
</gene>
<evidence type="ECO:0000256" key="3">
    <source>
        <dbReference type="ARBA" id="ARBA00023211"/>
    </source>
</evidence>
<name>A0A562NGW8_9HYPH</name>
<keyword evidence="1" id="KW-0479">Metal-binding</keyword>
<evidence type="ECO:0000256" key="4">
    <source>
        <dbReference type="PROSITE-ProRule" id="PRU00742"/>
    </source>
</evidence>
<dbReference type="GO" id="GO:0004053">
    <property type="term" value="F:arginase activity"/>
    <property type="evidence" value="ECO:0007669"/>
    <property type="project" value="TreeGrafter"/>
</dbReference>
<sequence>MKLSIILAPYDSGLYHAGCGQGPDAILAGGLVDELVLRGHDVIVEDIGEVGDAQKREIATGFAVCRAVATKVDLARDDERFPIVFTGNCLTAAGAVAGDAADSIIWIDQHGDLNTPETSTYGFLDGMALATTLGLCWRPMTSAIPGFQAIDPSRCMLVDARDLDPDEKRLLDTLPIIRTQCADALDTLGKLKAAGAVRAHLHLDLDVLDPDVLQVNRYTKSGGPNPDQLQQLVCGLARSIPIAGVTISAYDPAFDAKGEVPPVVGQLLGDLLAAIERT</sequence>
<dbReference type="InterPro" id="IPR023696">
    <property type="entry name" value="Ureohydrolase_dom_sf"/>
</dbReference>
<dbReference type="OrthoDB" id="9788689at2"/>
<dbReference type="AlphaFoldDB" id="A0A562NGW8"/>
<dbReference type="EMBL" id="VLKT01000030">
    <property type="protein sequence ID" value="TWI31338.1"/>
    <property type="molecule type" value="Genomic_DNA"/>
</dbReference>
<reference evidence="5 6" key="1">
    <citation type="journal article" date="2015" name="Stand. Genomic Sci.">
        <title>Genomic Encyclopedia of Bacterial and Archaeal Type Strains, Phase III: the genomes of soil and plant-associated and newly described type strains.</title>
        <authorList>
            <person name="Whitman W.B."/>
            <person name="Woyke T."/>
            <person name="Klenk H.P."/>
            <person name="Zhou Y."/>
            <person name="Lilburn T.G."/>
            <person name="Beck B.J."/>
            <person name="De Vos P."/>
            <person name="Vandamme P."/>
            <person name="Eisen J.A."/>
            <person name="Garrity G."/>
            <person name="Hugenholtz P."/>
            <person name="Kyrpides N.C."/>
        </authorList>
    </citation>
    <scope>NUCLEOTIDE SEQUENCE [LARGE SCALE GENOMIC DNA]</scope>
    <source>
        <strain evidence="5 6">CGMCC 1.2546</strain>
    </source>
</reference>
<evidence type="ECO:0000256" key="2">
    <source>
        <dbReference type="ARBA" id="ARBA00022801"/>
    </source>
</evidence>
<dbReference type="InterPro" id="IPR006035">
    <property type="entry name" value="Ureohydrolase"/>
</dbReference>
<dbReference type="RefSeq" id="WP_145720560.1">
    <property type="nucleotide sequence ID" value="NZ_BSPF01000048.1"/>
</dbReference>
<dbReference type="Gene3D" id="3.40.800.10">
    <property type="entry name" value="Ureohydrolase domain"/>
    <property type="match status" value="1"/>
</dbReference>
<dbReference type="CDD" id="cd09999">
    <property type="entry name" value="Arginase-like_1"/>
    <property type="match status" value="1"/>
</dbReference>
<organism evidence="5 6">
    <name type="scientific">Mesorhizobium tianshanense</name>
    <dbReference type="NCBI Taxonomy" id="39844"/>
    <lineage>
        <taxon>Bacteria</taxon>
        <taxon>Pseudomonadati</taxon>
        <taxon>Pseudomonadota</taxon>
        <taxon>Alphaproteobacteria</taxon>
        <taxon>Hyphomicrobiales</taxon>
        <taxon>Phyllobacteriaceae</taxon>
        <taxon>Mesorhizobium</taxon>
    </lineage>
</organism>
<dbReference type="PROSITE" id="PS51409">
    <property type="entry name" value="ARGINASE_2"/>
    <property type="match status" value="1"/>
</dbReference>
<dbReference type="PANTHER" id="PTHR43782">
    <property type="entry name" value="ARGINASE"/>
    <property type="match status" value="1"/>
</dbReference>
<evidence type="ECO:0000256" key="1">
    <source>
        <dbReference type="ARBA" id="ARBA00022723"/>
    </source>
</evidence>
<accession>A0A562NGW8</accession>
<evidence type="ECO:0000313" key="6">
    <source>
        <dbReference type="Proteomes" id="UP000317122"/>
    </source>
</evidence>
<proteinExistence type="inferred from homology"/>
<dbReference type="GO" id="GO:0005737">
    <property type="term" value="C:cytoplasm"/>
    <property type="evidence" value="ECO:0007669"/>
    <property type="project" value="TreeGrafter"/>
</dbReference>
<keyword evidence="6" id="KW-1185">Reference proteome</keyword>
<dbReference type="Proteomes" id="UP000317122">
    <property type="component" value="Unassembled WGS sequence"/>
</dbReference>
<dbReference type="SUPFAM" id="SSF52768">
    <property type="entry name" value="Arginase/deacetylase"/>
    <property type="match status" value="1"/>
</dbReference>
<dbReference type="PANTHER" id="PTHR43782:SF3">
    <property type="entry name" value="ARGINASE"/>
    <property type="match status" value="1"/>
</dbReference>
<comment type="similarity">
    <text evidence="4">Belongs to the arginase family.</text>
</comment>
<dbReference type="Pfam" id="PF00491">
    <property type="entry name" value="Arginase"/>
    <property type="match status" value="1"/>
</dbReference>
<dbReference type="GO" id="GO:0030145">
    <property type="term" value="F:manganese ion binding"/>
    <property type="evidence" value="ECO:0007669"/>
    <property type="project" value="TreeGrafter"/>
</dbReference>